<proteinExistence type="predicted"/>
<keyword evidence="5" id="KW-1185">Reference proteome</keyword>
<evidence type="ECO:0000256" key="2">
    <source>
        <dbReference type="ARBA" id="ARBA00022723"/>
    </source>
</evidence>
<keyword evidence="2" id="KW-0479">Metal-binding</keyword>
<dbReference type="Pfam" id="PF13359">
    <property type="entry name" value="DDE_Tnp_4"/>
    <property type="match status" value="1"/>
</dbReference>
<dbReference type="AlphaFoldDB" id="A0A1S2PZ12"/>
<dbReference type="OrthoDB" id="3255673at2"/>
<dbReference type="EMBL" id="MLYO01000052">
    <property type="protein sequence ID" value="OIJ99079.1"/>
    <property type="molecule type" value="Genomic_DNA"/>
</dbReference>
<evidence type="ECO:0000259" key="3">
    <source>
        <dbReference type="Pfam" id="PF13359"/>
    </source>
</evidence>
<organism evidence="4 5">
    <name type="scientific">Streptomyces monashensis</name>
    <dbReference type="NCBI Taxonomy" id="1678012"/>
    <lineage>
        <taxon>Bacteria</taxon>
        <taxon>Bacillati</taxon>
        <taxon>Actinomycetota</taxon>
        <taxon>Actinomycetes</taxon>
        <taxon>Kitasatosporales</taxon>
        <taxon>Streptomycetaceae</taxon>
        <taxon>Streptomyces</taxon>
    </lineage>
</organism>
<dbReference type="RefSeq" id="WP_071383958.1">
    <property type="nucleotide sequence ID" value="NZ_MLYO01000052.1"/>
</dbReference>
<dbReference type="Proteomes" id="UP000179642">
    <property type="component" value="Unassembled WGS sequence"/>
</dbReference>
<sequence length="277" mass="30832">MTKTKEHAGDTVSLVYQCRLPLSTHTVDHLADLLRRHLKAIRSRWRALPPGRIAVIVLALLRHDQRLADMAGGNNVSATTVRRWRDELLALLAARAARLDRTLKTIAQRGGEVVLLDGTLIPTQRRTGRNNRPNYSGKHHRHGLHVLALTDERGRLVWISAARPGRTHDITAARRDHILAHLRAASLGALADLGFLGLDDDPDDPVVVTGFKATRARRLTPAEKEANRVLAAGRAPVEHGFAHLKNWRILTKLRTDPARATCLLRALLVLTNLEVHR</sequence>
<reference evidence="4 5" key="1">
    <citation type="submission" date="2016-10" db="EMBL/GenBank/DDBJ databases">
        <title>Genome sequence of Streptomyces sp. MUSC 1.</title>
        <authorList>
            <person name="Lee L.-H."/>
            <person name="Ser H.-L."/>
            <person name="Law J.W.-F."/>
        </authorList>
    </citation>
    <scope>NUCLEOTIDE SEQUENCE [LARGE SCALE GENOMIC DNA]</scope>
    <source>
        <strain evidence="4 5">MUSC 1</strain>
    </source>
</reference>
<evidence type="ECO:0000256" key="1">
    <source>
        <dbReference type="ARBA" id="ARBA00001968"/>
    </source>
</evidence>
<protein>
    <submittedName>
        <fullName evidence="4">IS5 family transposase</fullName>
    </submittedName>
</protein>
<feature type="domain" description="DDE Tnp4" evidence="3">
    <location>
        <begin position="116"/>
        <end position="272"/>
    </location>
</feature>
<comment type="caution">
    <text evidence="4">The sequence shown here is derived from an EMBL/GenBank/DDBJ whole genome shotgun (WGS) entry which is preliminary data.</text>
</comment>
<comment type="cofactor">
    <cofactor evidence="1">
        <name>a divalent metal cation</name>
        <dbReference type="ChEBI" id="CHEBI:60240"/>
    </cofactor>
</comment>
<dbReference type="InterPro" id="IPR027806">
    <property type="entry name" value="HARBI1_dom"/>
</dbReference>
<dbReference type="GO" id="GO:0046872">
    <property type="term" value="F:metal ion binding"/>
    <property type="evidence" value="ECO:0007669"/>
    <property type="project" value="UniProtKB-KW"/>
</dbReference>
<accession>A0A1S2PZ12</accession>
<evidence type="ECO:0000313" key="4">
    <source>
        <dbReference type="EMBL" id="OIJ99079.1"/>
    </source>
</evidence>
<gene>
    <name evidence="4" type="ORF">BIV23_29100</name>
</gene>
<name>A0A1S2PZ12_9ACTN</name>
<evidence type="ECO:0000313" key="5">
    <source>
        <dbReference type="Proteomes" id="UP000179642"/>
    </source>
</evidence>